<dbReference type="InterPro" id="IPR036770">
    <property type="entry name" value="Ankyrin_rpt-contain_sf"/>
</dbReference>
<proteinExistence type="predicted"/>
<dbReference type="RefSeq" id="XP_007787773.1">
    <property type="nucleotide sequence ID" value="XM_007789583.1"/>
</dbReference>
<dbReference type="SUPFAM" id="SSF48403">
    <property type="entry name" value="Ankyrin repeat"/>
    <property type="match status" value="1"/>
</dbReference>
<dbReference type="AlphaFoldDB" id="U1GSB5"/>
<dbReference type="Gene3D" id="1.25.40.20">
    <property type="entry name" value="Ankyrin repeat-containing domain"/>
    <property type="match status" value="1"/>
</dbReference>
<dbReference type="PANTHER" id="PTHR10622">
    <property type="entry name" value="HET DOMAIN-CONTAINING PROTEIN"/>
    <property type="match status" value="1"/>
</dbReference>
<name>U1GSB5_ENDPU</name>
<dbReference type="GeneID" id="19243927"/>
<evidence type="ECO:0000259" key="2">
    <source>
        <dbReference type="Pfam" id="PF06985"/>
    </source>
</evidence>
<dbReference type="Pfam" id="PF12796">
    <property type="entry name" value="Ank_2"/>
    <property type="match status" value="1"/>
</dbReference>
<dbReference type="PROSITE" id="PS50088">
    <property type="entry name" value="ANK_REPEAT"/>
    <property type="match status" value="2"/>
</dbReference>
<reference evidence="4" key="1">
    <citation type="journal article" date="2014" name="BMC Genomics">
        <title>Genome characteristics reveal the impact of lichenization on lichen-forming fungus Endocarpon pusillum Hedwig (Verrucariales, Ascomycota).</title>
        <authorList>
            <person name="Wang Y.-Y."/>
            <person name="Liu B."/>
            <person name="Zhang X.-Y."/>
            <person name="Zhou Q.-M."/>
            <person name="Zhang T."/>
            <person name="Li H."/>
            <person name="Yu Y.-F."/>
            <person name="Zhang X.-L."/>
            <person name="Hao X.-Y."/>
            <person name="Wang M."/>
            <person name="Wang L."/>
            <person name="Wei J.-C."/>
        </authorList>
    </citation>
    <scope>NUCLEOTIDE SEQUENCE [LARGE SCALE GENOMIC DNA]</scope>
    <source>
        <strain evidence="4">Z07020 / HMAS-L-300199</strain>
    </source>
</reference>
<keyword evidence="1" id="KW-0040">ANK repeat</keyword>
<dbReference type="Proteomes" id="UP000019373">
    <property type="component" value="Unassembled WGS sequence"/>
</dbReference>
<evidence type="ECO:0000256" key="1">
    <source>
        <dbReference type="PROSITE-ProRule" id="PRU00023"/>
    </source>
</evidence>
<dbReference type="PROSITE" id="PS50297">
    <property type="entry name" value="ANK_REP_REGION"/>
    <property type="match status" value="2"/>
</dbReference>
<dbReference type="InterPro" id="IPR011009">
    <property type="entry name" value="Kinase-like_dom_sf"/>
</dbReference>
<dbReference type="SMART" id="SM00248">
    <property type="entry name" value="ANK"/>
    <property type="match status" value="2"/>
</dbReference>
<accession>U1GSB5</accession>
<dbReference type="Gene3D" id="1.10.510.10">
    <property type="entry name" value="Transferase(Phosphotransferase) domain 1"/>
    <property type="match status" value="1"/>
</dbReference>
<dbReference type="SUPFAM" id="SSF56112">
    <property type="entry name" value="Protein kinase-like (PK-like)"/>
    <property type="match status" value="1"/>
</dbReference>
<evidence type="ECO:0000313" key="3">
    <source>
        <dbReference type="EMBL" id="ERF74886.1"/>
    </source>
</evidence>
<dbReference type="HOGENOM" id="CLU_642546_0_0_1"/>
<sequence>MMVRAPLRDIRSAHVFFPIEKLQSAQTTEIAFSSVKSVQVDSKWRLLDSVSNLTKDTVRELAVRLKSADPSTFGLLTCLGAVHDEKNNDFSLVFRIPDGLSEPTTLRARIMACDTAHSLSDRFRLATQLARAVSSVHTFDMVHKSIRPENIILFRDQDSALGSAFLLGFERVRRQADSTRLGGDTDWEKNIYRHPERQGSTIRRMFLPDTFQPDKCCAACRSRALLVNLSEDVTAIDEVVIVSEWHSGRARGLGRGQSKAAGYQKIKFCAEKASLDQLQYFWIDTCCIDKWNLLELSKSINSMFRWYQNATKCYVFLSDVSASTATDANQQSTWETSFRSSKWFTRGWTLQELIALQAASSGGHEKVVQMLLDRGAEVNAQGGEYRLTPLYEAALNGHLAVVKLLLNRGADVSIASERGWTPLHAAV</sequence>
<protein>
    <recommendedName>
        <fullName evidence="2">Heterokaryon incompatibility domain-containing protein</fullName>
    </recommendedName>
</protein>
<keyword evidence="4" id="KW-1185">Reference proteome</keyword>
<feature type="repeat" description="ANK" evidence="1">
    <location>
        <begin position="385"/>
        <end position="417"/>
    </location>
</feature>
<dbReference type="InterPro" id="IPR002110">
    <property type="entry name" value="Ankyrin_rpt"/>
</dbReference>
<dbReference type="EMBL" id="KE720860">
    <property type="protein sequence ID" value="ERF74886.1"/>
    <property type="molecule type" value="Genomic_DNA"/>
</dbReference>
<evidence type="ECO:0000313" key="4">
    <source>
        <dbReference type="Proteomes" id="UP000019373"/>
    </source>
</evidence>
<organism evidence="3 4">
    <name type="scientific">Endocarpon pusillum (strain Z07020 / HMAS-L-300199)</name>
    <name type="common">Lichen-forming fungus</name>
    <dbReference type="NCBI Taxonomy" id="1263415"/>
    <lineage>
        <taxon>Eukaryota</taxon>
        <taxon>Fungi</taxon>
        <taxon>Dikarya</taxon>
        <taxon>Ascomycota</taxon>
        <taxon>Pezizomycotina</taxon>
        <taxon>Eurotiomycetes</taxon>
        <taxon>Chaetothyriomycetidae</taxon>
        <taxon>Verrucariales</taxon>
        <taxon>Verrucariaceae</taxon>
        <taxon>Endocarpon</taxon>
    </lineage>
</organism>
<dbReference type="OrthoDB" id="4157496at2759"/>
<dbReference type="eggNOG" id="KOG4177">
    <property type="taxonomic scope" value="Eukaryota"/>
</dbReference>
<gene>
    <name evidence="3" type="ORF">EPUS_09092</name>
</gene>
<dbReference type="InterPro" id="IPR010730">
    <property type="entry name" value="HET"/>
</dbReference>
<dbReference type="Pfam" id="PF06985">
    <property type="entry name" value="HET"/>
    <property type="match status" value="1"/>
</dbReference>
<feature type="repeat" description="ANK" evidence="1">
    <location>
        <begin position="351"/>
        <end position="383"/>
    </location>
</feature>
<dbReference type="PANTHER" id="PTHR10622:SF11">
    <property type="entry name" value="HET-DOMAIN-CONTAINING PROTEIN"/>
    <property type="match status" value="1"/>
</dbReference>
<feature type="domain" description="Heterokaryon incompatibility" evidence="2">
    <location>
        <begin position="276"/>
        <end position="332"/>
    </location>
</feature>